<proteinExistence type="predicted"/>
<dbReference type="Proteomes" id="UP001179858">
    <property type="component" value="Chromosome"/>
</dbReference>
<evidence type="ECO:0000313" key="4">
    <source>
        <dbReference type="Proteomes" id="UP000234349"/>
    </source>
</evidence>
<dbReference type="EMBL" id="MKGH01000007">
    <property type="protein sequence ID" value="PKX79560.1"/>
    <property type="molecule type" value="Genomic_DNA"/>
</dbReference>
<gene>
    <name evidence="1" type="ORF">CUR37_02020</name>
    <name evidence="2" type="ORF">LAS9267_00664</name>
    <name evidence="3" type="ORF">QBD03_06855</name>
</gene>
<accession>A0A094YWQ7</accession>
<dbReference type="GeneID" id="57132126"/>
<reference evidence="3" key="3">
    <citation type="submission" date="2023-04" db="EMBL/GenBank/DDBJ databases">
        <title>Novel strain of Lactilactobacillus sakei and use thereof.</title>
        <authorList>
            <person name="Kim S.Y."/>
        </authorList>
    </citation>
    <scope>NUCLEOTIDE SEQUENCE</scope>
    <source>
        <strain evidence="3">HUP1</strain>
    </source>
</reference>
<reference evidence="1 4" key="1">
    <citation type="submission" date="2016-09" db="EMBL/GenBank/DDBJ databases">
        <authorList>
            <person name="Inglin R.C."/>
        </authorList>
    </citation>
    <scope>NUCLEOTIDE SEQUENCE [LARGE SCALE GENOMIC DNA]</scope>
    <source>
        <strain evidence="1 4">RI-517</strain>
    </source>
</reference>
<name>A0A094YWQ7_LATSK</name>
<dbReference type="Proteomes" id="UP000234349">
    <property type="component" value="Unassembled WGS sequence"/>
</dbReference>
<dbReference type="RefSeq" id="WP_016265316.1">
    <property type="nucleotide sequence ID" value="NZ_AP017931.1"/>
</dbReference>
<evidence type="ECO:0000313" key="5">
    <source>
        <dbReference type="Proteomes" id="UP000239650"/>
    </source>
</evidence>
<reference evidence="2 5" key="2">
    <citation type="submission" date="2018-02" db="EMBL/GenBank/DDBJ databases">
        <authorList>
            <person name="Rodrigo-Torres L."/>
            <person name="Arahal R. D."/>
            <person name="Lucena T."/>
        </authorList>
    </citation>
    <scope>NUCLEOTIDE SEQUENCE [LARGE SCALE GENOMIC DNA]</scope>
    <source>
        <strain evidence="2 5">CECT 9267</strain>
    </source>
</reference>
<sequence>MLNKQPLEVGQIYFSQPELLKTALQLPNQPFTIDYAQPKILPFLSGWDNLLLPKDADQSVISILTDQYVKKVRTTQGSALKPIDQFWIQFIRGLANRQQVFVLARYLDQLAPRDARQLLNDVRKIAADNELIIIFTTVQESVFESFKKQVLTR</sequence>
<dbReference type="EMBL" id="CP122959">
    <property type="protein sequence ID" value="WGI18474.1"/>
    <property type="molecule type" value="Genomic_DNA"/>
</dbReference>
<organism evidence="2 5">
    <name type="scientific">Latilactobacillus sakei</name>
    <name type="common">Lactobacillus sakei</name>
    <dbReference type="NCBI Taxonomy" id="1599"/>
    <lineage>
        <taxon>Bacteria</taxon>
        <taxon>Bacillati</taxon>
        <taxon>Bacillota</taxon>
        <taxon>Bacilli</taxon>
        <taxon>Lactobacillales</taxon>
        <taxon>Lactobacillaceae</taxon>
        <taxon>Latilactobacillus</taxon>
    </lineage>
</organism>
<dbReference type="Proteomes" id="UP000239650">
    <property type="component" value="Unassembled WGS sequence"/>
</dbReference>
<evidence type="ECO:0000313" key="3">
    <source>
        <dbReference type="EMBL" id="WGI18474.1"/>
    </source>
</evidence>
<protein>
    <submittedName>
        <fullName evidence="2">Uncharacterized protein</fullName>
    </submittedName>
</protein>
<dbReference type="EMBL" id="OKRC01000002">
    <property type="protein sequence ID" value="SPE19694.1"/>
    <property type="molecule type" value="Genomic_DNA"/>
</dbReference>
<evidence type="ECO:0000313" key="2">
    <source>
        <dbReference type="EMBL" id="SPE19694.1"/>
    </source>
</evidence>
<dbReference type="AlphaFoldDB" id="A0A094YWQ7"/>
<evidence type="ECO:0000313" key="1">
    <source>
        <dbReference type="EMBL" id="PKX79560.1"/>
    </source>
</evidence>